<keyword evidence="3" id="KW-1185">Reference proteome</keyword>
<reference evidence="2" key="3">
    <citation type="submission" date="2015-06" db="UniProtKB">
        <authorList>
            <consortium name="EnsemblMetazoa"/>
        </authorList>
    </citation>
    <scope>IDENTIFICATION</scope>
</reference>
<sequence>MNVVNEEGEKYEVKYAPLGHTADYVSSFLEGGGNPDMLLAGCFHWSMAMKSWEVQEQPEWKPGWALWFMWANFHWAAIVRARLNRRVEEVREDGDVLKGNTTAKNGVLLEFCVIFKGYLLDAMQCVRQCSFEHTLDLLSVDCNIQRCSKPLYNESFKVNLD</sequence>
<name>R7TJ73_CAPTE</name>
<dbReference type="EnsemblMetazoa" id="CapteT200754">
    <property type="protein sequence ID" value="CapteP200754"/>
    <property type="gene ID" value="CapteG200754"/>
</dbReference>
<accession>R7TJ73</accession>
<dbReference type="EMBL" id="KB309600">
    <property type="protein sequence ID" value="ELT93848.1"/>
    <property type="molecule type" value="Genomic_DNA"/>
</dbReference>
<dbReference type="AlphaFoldDB" id="R7TJ73"/>
<protein>
    <submittedName>
        <fullName evidence="1 2">Uncharacterized protein</fullName>
    </submittedName>
</protein>
<proteinExistence type="predicted"/>
<evidence type="ECO:0000313" key="3">
    <source>
        <dbReference type="Proteomes" id="UP000014760"/>
    </source>
</evidence>
<gene>
    <name evidence="1" type="ORF">CAPTEDRAFT_200754</name>
</gene>
<evidence type="ECO:0000313" key="1">
    <source>
        <dbReference type="EMBL" id="ELT93848.1"/>
    </source>
</evidence>
<evidence type="ECO:0000313" key="2">
    <source>
        <dbReference type="EnsemblMetazoa" id="CapteP200754"/>
    </source>
</evidence>
<reference evidence="1 3" key="2">
    <citation type="journal article" date="2013" name="Nature">
        <title>Insights into bilaterian evolution from three spiralian genomes.</title>
        <authorList>
            <person name="Simakov O."/>
            <person name="Marletaz F."/>
            <person name="Cho S.J."/>
            <person name="Edsinger-Gonzales E."/>
            <person name="Havlak P."/>
            <person name="Hellsten U."/>
            <person name="Kuo D.H."/>
            <person name="Larsson T."/>
            <person name="Lv J."/>
            <person name="Arendt D."/>
            <person name="Savage R."/>
            <person name="Osoegawa K."/>
            <person name="de Jong P."/>
            <person name="Grimwood J."/>
            <person name="Chapman J.A."/>
            <person name="Shapiro H."/>
            <person name="Aerts A."/>
            <person name="Otillar R.P."/>
            <person name="Terry A.Y."/>
            <person name="Boore J.L."/>
            <person name="Grigoriev I.V."/>
            <person name="Lindberg D.R."/>
            <person name="Seaver E.C."/>
            <person name="Weisblat D.A."/>
            <person name="Putnam N.H."/>
            <person name="Rokhsar D.S."/>
        </authorList>
    </citation>
    <scope>NUCLEOTIDE SEQUENCE</scope>
    <source>
        <strain evidence="1 3">I ESC-2004</strain>
    </source>
</reference>
<dbReference type="Proteomes" id="UP000014760">
    <property type="component" value="Unassembled WGS sequence"/>
</dbReference>
<organism evidence="1">
    <name type="scientific">Capitella teleta</name>
    <name type="common">Polychaete worm</name>
    <dbReference type="NCBI Taxonomy" id="283909"/>
    <lineage>
        <taxon>Eukaryota</taxon>
        <taxon>Metazoa</taxon>
        <taxon>Spiralia</taxon>
        <taxon>Lophotrochozoa</taxon>
        <taxon>Annelida</taxon>
        <taxon>Polychaeta</taxon>
        <taxon>Sedentaria</taxon>
        <taxon>Scolecida</taxon>
        <taxon>Capitellidae</taxon>
        <taxon>Capitella</taxon>
    </lineage>
</organism>
<dbReference type="EMBL" id="AMQN01012549">
    <property type="status" value="NOT_ANNOTATED_CDS"/>
    <property type="molecule type" value="Genomic_DNA"/>
</dbReference>
<dbReference type="HOGENOM" id="CLU_1645342_0_0_1"/>
<reference evidence="3" key="1">
    <citation type="submission" date="2012-12" db="EMBL/GenBank/DDBJ databases">
        <authorList>
            <person name="Hellsten U."/>
            <person name="Grimwood J."/>
            <person name="Chapman J.A."/>
            <person name="Shapiro H."/>
            <person name="Aerts A."/>
            <person name="Otillar R.P."/>
            <person name="Terry A.Y."/>
            <person name="Boore J.L."/>
            <person name="Simakov O."/>
            <person name="Marletaz F."/>
            <person name="Cho S.-J."/>
            <person name="Edsinger-Gonzales E."/>
            <person name="Havlak P."/>
            <person name="Kuo D.-H."/>
            <person name="Larsson T."/>
            <person name="Lv J."/>
            <person name="Arendt D."/>
            <person name="Savage R."/>
            <person name="Osoegawa K."/>
            <person name="de Jong P."/>
            <person name="Lindberg D.R."/>
            <person name="Seaver E.C."/>
            <person name="Weisblat D.A."/>
            <person name="Putnam N.H."/>
            <person name="Grigoriev I.V."/>
            <person name="Rokhsar D.S."/>
        </authorList>
    </citation>
    <scope>NUCLEOTIDE SEQUENCE</scope>
    <source>
        <strain evidence="3">I ESC-2004</strain>
    </source>
</reference>